<evidence type="ECO:0000313" key="11">
    <source>
        <dbReference type="Proteomes" id="UP000091929"/>
    </source>
</evidence>
<keyword evidence="5 7" id="KW-0819">tRNA processing</keyword>
<feature type="binding site" evidence="7">
    <location>
        <begin position="77"/>
        <end position="78"/>
    </location>
    <ligand>
        <name>S-adenosyl-L-methionine</name>
        <dbReference type="ChEBI" id="CHEBI:59789"/>
    </ligand>
</feature>
<dbReference type="SMART" id="SM01206">
    <property type="entry name" value="Fibrillarin"/>
    <property type="match status" value="1"/>
</dbReference>
<accession>A0A150IJC4</accession>
<organism evidence="9 11">
    <name type="scientific">Candidatus Methanofastidiosum methylothiophilum</name>
    <dbReference type="NCBI Taxonomy" id="1705564"/>
    <lineage>
        <taxon>Archaea</taxon>
        <taxon>Methanobacteriati</taxon>
        <taxon>Methanobacteriota</taxon>
        <taxon>Stenosarchaea group</taxon>
        <taxon>Candidatus Methanofastidiosia</taxon>
        <taxon>Candidatus Methanofastidiosales</taxon>
        <taxon>Candidatus Methanofastidiosaceae</taxon>
        <taxon>Candidatus Methanofastidiosum</taxon>
    </lineage>
</organism>
<dbReference type="Proteomes" id="UP000091929">
    <property type="component" value="Unassembled WGS sequence"/>
</dbReference>
<evidence type="ECO:0000256" key="3">
    <source>
        <dbReference type="ARBA" id="ARBA00022603"/>
    </source>
</evidence>
<evidence type="ECO:0000313" key="9">
    <source>
        <dbReference type="EMBL" id="KYC47171.1"/>
    </source>
</evidence>
<evidence type="ECO:0000313" key="10">
    <source>
        <dbReference type="EMBL" id="KYC49959.1"/>
    </source>
</evidence>
<feature type="binding site" evidence="7">
    <location>
        <begin position="140"/>
        <end position="143"/>
    </location>
    <ligand>
        <name>S-adenosyl-L-methionine</name>
        <dbReference type="ChEBI" id="CHEBI:59789"/>
    </ligand>
</feature>
<feature type="binding site" evidence="7">
    <location>
        <begin position="120"/>
        <end position="121"/>
    </location>
    <ligand>
        <name>S-adenosyl-L-methionine</name>
        <dbReference type="ChEBI" id="CHEBI:59789"/>
    </ligand>
</feature>
<dbReference type="GO" id="GO:0008033">
    <property type="term" value="P:tRNA processing"/>
    <property type="evidence" value="ECO:0007669"/>
    <property type="project" value="UniProtKB-UniRule"/>
</dbReference>
<keyword evidence="2 7" id="KW-0698">rRNA processing</keyword>
<dbReference type="EC" id="2.1.1.-" evidence="7"/>
<evidence type="ECO:0000256" key="5">
    <source>
        <dbReference type="ARBA" id="ARBA00022694"/>
    </source>
</evidence>
<dbReference type="Gene3D" id="3.30.200.20">
    <property type="entry name" value="Phosphorylase Kinase, domain 1"/>
    <property type="match status" value="1"/>
</dbReference>
<dbReference type="PIRSF" id="PIRSF006540">
    <property type="entry name" value="Nop17p"/>
    <property type="match status" value="1"/>
</dbReference>
<dbReference type="GO" id="GO:1990259">
    <property type="term" value="F:histone H2AQ104 methyltransferase activity"/>
    <property type="evidence" value="ECO:0007669"/>
    <property type="project" value="TreeGrafter"/>
</dbReference>
<evidence type="ECO:0000256" key="6">
    <source>
        <dbReference type="ARBA" id="ARBA00022884"/>
    </source>
</evidence>
<accession>A0A150IQ49</accession>
<evidence type="ECO:0000256" key="7">
    <source>
        <dbReference type="HAMAP-Rule" id="MF_00351"/>
    </source>
</evidence>
<dbReference type="Proteomes" id="UP000092403">
    <property type="component" value="Unassembled WGS sequence"/>
</dbReference>
<dbReference type="EMBL" id="LNGF01000031">
    <property type="protein sequence ID" value="KYC47171.1"/>
    <property type="molecule type" value="Genomic_DNA"/>
</dbReference>
<comment type="subunit">
    <text evidence="7">Interacts with nop5. Component of box C/D small ribonucleoprotein (sRNP) particles that contain rpl7ae, FlpA and nop5, plus a guide RNA.</text>
</comment>
<accession>A0A150IYC3</accession>
<protein>
    <recommendedName>
        <fullName evidence="7">Fibrillarin-like rRNA/tRNA 2'-O-methyltransferase</fullName>
        <ecNumber evidence="7">2.1.1.-</ecNumber>
    </recommendedName>
</protein>
<keyword evidence="3 7" id="KW-0489">Methyltransferase</keyword>
<keyword evidence="6 7" id="KW-0694">RNA-binding</keyword>
<dbReference type="SUPFAM" id="SSF53335">
    <property type="entry name" value="S-adenosyl-L-methionine-dependent methyltransferases"/>
    <property type="match status" value="1"/>
</dbReference>
<dbReference type="GO" id="GO:0000494">
    <property type="term" value="P:box C/D sno(s)RNA 3'-end processing"/>
    <property type="evidence" value="ECO:0007669"/>
    <property type="project" value="TreeGrafter"/>
</dbReference>
<dbReference type="Proteomes" id="UP000092401">
    <property type="component" value="Unassembled WGS sequence"/>
</dbReference>
<proteinExistence type="inferred from homology"/>
<evidence type="ECO:0000313" key="8">
    <source>
        <dbReference type="EMBL" id="KYC45123.1"/>
    </source>
</evidence>
<evidence type="ECO:0000256" key="4">
    <source>
        <dbReference type="ARBA" id="ARBA00022679"/>
    </source>
</evidence>
<keyword evidence="4 7" id="KW-0808">Transferase</keyword>
<dbReference type="PRINTS" id="PR00052">
    <property type="entry name" value="FIBRILLARIN"/>
</dbReference>
<evidence type="ECO:0000256" key="1">
    <source>
        <dbReference type="ARBA" id="ARBA00010632"/>
    </source>
</evidence>
<gene>
    <name evidence="7 9" type="primary">flpA</name>
    <name evidence="8" type="ORF">APG10_01134</name>
    <name evidence="9" type="ORF">APG11_01380</name>
    <name evidence="10" type="ORF">APG12_01133</name>
</gene>
<dbReference type="EMBL" id="LNJC01000022">
    <property type="protein sequence ID" value="KYC49959.1"/>
    <property type="molecule type" value="Genomic_DNA"/>
</dbReference>
<dbReference type="AlphaFoldDB" id="A0A150IQ49"/>
<dbReference type="GO" id="GO:0008649">
    <property type="term" value="F:rRNA methyltransferase activity"/>
    <property type="evidence" value="ECO:0007669"/>
    <property type="project" value="TreeGrafter"/>
</dbReference>
<dbReference type="PATRIC" id="fig|1706436.3.peg.1150"/>
<dbReference type="EMBL" id="LNGE01000029">
    <property type="protein sequence ID" value="KYC45123.1"/>
    <property type="molecule type" value="Genomic_DNA"/>
</dbReference>
<dbReference type="PATRIC" id="fig|1706438.3.peg.1142"/>
<feature type="binding site" evidence="7">
    <location>
        <begin position="95"/>
        <end position="96"/>
    </location>
    <ligand>
        <name>S-adenosyl-L-methionine</name>
        <dbReference type="ChEBI" id="CHEBI:59789"/>
    </ligand>
</feature>
<comment type="similarity">
    <text evidence="1 7">Belongs to the methyltransferase superfamily. Fibrillarin family.</text>
</comment>
<dbReference type="GO" id="GO:0003723">
    <property type="term" value="F:RNA binding"/>
    <property type="evidence" value="ECO:0007669"/>
    <property type="project" value="UniProtKB-UniRule"/>
</dbReference>
<evidence type="ECO:0000256" key="2">
    <source>
        <dbReference type="ARBA" id="ARBA00022552"/>
    </source>
</evidence>
<dbReference type="Pfam" id="PF01269">
    <property type="entry name" value="Fibrillarin"/>
    <property type="match status" value="1"/>
</dbReference>
<sequence length="216" mass="25058">MEEIFTNVFIDGNKLYTKNLTRGDRVYGEKLIDFKGKELREWNPRRSKLAAAIVKGYRNLPFKKDSKILYLGAATGTTVSHISDIVENGKIFSVEISERSMRQFLNISEVRENIYPILEDASNPHLYSGLIEQVEFIYQDVAQKHQHEILIKNSVYLKKGGTVFYCVKARSIDSTKPPEEIFKEEIKQIEKKFDIIDTIDLSPYEKDHIIIIARLR</sequence>
<comment type="function">
    <text evidence="7">Involved in pre-rRNA and tRNA processing. Utilizes the methyl donor S-adenosyl-L-methionine to catalyze the site-specific 2'-hydroxyl methylation of ribose moieties in rRNA and tRNA. Site specificity is provided by a guide RNA that base pairs with the substrate. Methylation occurs at a characteristic distance from the sequence involved in base pairing with the guide RNA.</text>
</comment>
<comment type="caution">
    <text evidence="9">The sequence shown here is derived from an EMBL/GenBank/DDBJ whole genome shotgun (WGS) entry which is preliminary data.</text>
</comment>
<evidence type="ECO:0000313" key="12">
    <source>
        <dbReference type="Proteomes" id="UP000092401"/>
    </source>
</evidence>
<reference evidence="11 12" key="1">
    <citation type="journal article" date="2016" name="ISME J.">
        <title>Chasing the elusive Euryarchaeota class WSA2: genomes reveal a uniquely fastidious methyl-reducing methanogen.</title>
        <authorList>
            <person name="Nobu M.K."/>
            <person name="Narihiro T."/>
            <person name="Kuroda K."/>
            <person name="Mei R."/>
            <person name="Liu W.T."/>
        </authorList>
    </citation>
    <scope>NUCLEOTIDE SEQUENCE [LARGE SCALE GENOMIC DNA]</scope>
    <source>
        <strain evidence="8">B03fssc0709_Meth_Bin005</strain>
        <strain evidence="9">B15fssc0709_Meth_Bin003</strain>
        <strain evidence="10">BMIXfssc0709_Meth_Bin006</strain>
    </source>
</reference>
<dbReference type="PANTHER" id="PTHR10335">
    <property type="entry name" value="RRNA 2-O-METHYLTRANSFERASE FIBRILLARIN"/>
    <property type="match status" value="1"/>
</dbReference>
<dbReference type="PANTHER" id="PTHR10335:SF17">
    <property type="entry name" value="FIBRILLARIN"/>
    <property type="match status" value="1"/>
</dbReference>
<name>A0A150IQ49_9EURY</name>
<dbReference type="PATRIC" id="fig|1706437.3.peg.1387"/>
<dbReference type="InterPro" id="IPR000692">
    <property type="entry name" value="Fibrillarin"/>
</dbReference>
<dbReference type="HAMAP" id="MF_00351">
    <property type="entry name" value="RNA_methyltransf_FlpA"/>
    <property type="match status" value="1"/>
</dbReference>
<dbReference type="InterPro" id="IPR029063">
    <property type="entry name" value="SAM-dependent_MTases_sf"/>
</dbReference>
<dbReference type="Gene3D" id="3.40.50.150">
    <property type="entry name" value="Vaccinia Virus protein VP39"/>
    <property type="match status" value="1"/>
</dbReference>
<dbReference type="NCBIfam" id="NF003276">
    <property type="entry name" value="PRK04266.1-2"/>
    <property type="match status" value="1"/>
</dbReference>